<dbReference type="Proteomes" id="UP001286313">
    <property type="component" value="Unassembled WGS sequence"/>
</dbReference>
<keyword evidence="2" id="KW-0472">Membrane</keyword>
<feature type="transmembrane region" description="Helical" evidence="2">
    <location>
        <begin position="90"/>
        <end position="113"/>
    </location>
</feature>
<feature type="transmembrane region" description="Helical" evidence="2">
    <location>
        <begin position="119"/>
        <end position="141"/>
    </location>
</feature>
<name>A0AAE1F3X3_PETCI</name>
<protein>
    <submittedName>
        <fullName evidence="3">Uncharacterized protein</fullName>
    </submittedName>
</protein>
<accession>A0AAE1F3X3</accession>
<gene>
    <name evidence="3" type="ORF">Pcinc_028024</name>
</gene>
<reference evidence="3" key="1">
    <citation type="submission" date="2023-10" db="EMBL/GenBank/DDBJ databases">
        <title>Genome assemblies of two species of porcelain crab, Petrolisthes cinctipes and Petrolisthes manimaculis (Anomura: Porcellanidae).</title>
        <authorList>
            <person name="Angst P."/>
        </authorList>
    </citation>
    <scope>NUCLEOTIDE SEQUENCE</scope>
    <source>
        <strain evidence="3">PB745_01</strain>
        <tissue evidence="3">Gill</tissue>
    </source>
</reference>
<keyword evidence="2" id="KW-0812">Transmembrane</keyword>
<evidence type="ECO:0000256" key="2">
    <source>
        <dbReference type="SAM" id="Phobius"/>
    </source>
</evidence>
<comment type="caution">
    <text evidence="3">The sequence shown here is derived from an EMBL/GenBank/DDBJ whole genome shotgun (WGS) entry which is preliminary data.</text>
</comment>
<dbReference type="AlphaFoldDB" id="A0AAE1F3X3"/>
<sequence>MMEEVEGIMEGMMEEVEGRVEEVEGMVEEVVEEVVKEVEGRVEEVEGRVEEVERDFEVQWVTRLPATPRPQHTHVNPQVYLILHHHPPPLSVHLITLMSTSFSIITLMLPYSPSSPSTIIVHLITLMSTSFSIITLTFSSFSTITLHHHLSIIICPSNSFFIPSTFI</sequence>
<feature type="coiled-coil region" evidence="1">
    <location>
        <begin position="13"/>
        <end position="55"/>
    </location>
</feature>
<evidence type="ECO:0000313" key="4">
    <source>
        <dbReference type="Proteomes" id="UP001286313"/>
    </source>
</evidence>
<organism evidence="3 4">
    <name type="scientific">Petrolisthes cinctipes</name>
    <name type="common">Flat porcelain crab</name>
    <dbReference type="NCBI Taxonomy" id="88211"/>
    <lineage>
        <taxon>Eukaryota</taxon>
        <taxon>Metazoa</taxon>
        <taxon>Ecdysozoa</taxon>
        <taxon>Arthropoda</taxon>
        <taxon>Crustacea</taxon>
        <taxon>Multicrustacea</taxon>
        <taxon>Malacostraca</taxon>
        <taxon>Eumalacostraca</taxon>
        <taxon>Eucarida</taxon>
        <taxon>Decapoda</taxon>
        <taxon>Pleocyemata</taxon>
        <taxon>Anomura</taxon>
        <taxon>Galatheoidea</taxon>
        <taxon>Porcellanidae</taxon>
        <taxon>Petrolisthes</taxon>
    </lineage>
</organism>
<keyword evidence="1" id="KW-0175">Coiled coil</keyword>
<evidence type="ECO:0000313" key="3">
    <source>
        <dbReference type="EMBL" id="KAK3866447.1"/>
    </source>
</evidence>
<keyword evidence="2" id="KW-1133">Transmembrane helix</keyword>
<dbReference type="EMBL" id="JAWQEG010003396">
    <property type="protein sequence ID" value="KAK3866447.1"/>
    <property type="molecule type" value="Genomic_DNA"/>
</dbReference>
<keyword evidence="4" id="KW-1185">Reference proteome</keyword>
<evidence type="ECO:0000256" key="1">
    <source>
        <dbReference type="SAM" id="Coils"/>
    </source>
</evidence>
<proteinExistence type="predicted"/>